<comment type="similarity">
    <text evidence="1">Belongs to the PGAP3 family.</text>
</comment>
<accession>A0AA36EM63</accession>
<dbReference type="PANTHER" id="PTHR13148">
    <property type="entry name" value="PER1-RELATED"/>
    <property type="match status" value="1"/>
</dbReference>
<gene>
    <name evidence="2" type="ORF">LSALG_LOCUS40858</name>
</gene>
<evidence type="ECO:0000313" key="3">
    <source>
        <dbReference type="Proteomes" id="UP001177003"/>
    </source>
</evidence>
<reference evidence="2" key="1">
    <citation type="submission" date="2023-04" db="EMBL/GenBank/DDBJ databases">
        <authorList>
            <person name="Vijverberg K."/>
            <person name="Xiong W."/>
            <person name="Schranz E."/>
        </authorList>
    </citation>
    <scope>NUCLEOTIDE SEQUENCE</scope>
</reference>
<dbReference type="Proteomes" id="UP001177003">
    <property type="component" value="Chromosome 9"/>
</dbReference>
<dbReference type="GO" id="GO:0016788">
    <property type="term" value="F:hydrolase activity, acting on ester bonds"/>
    <property type="evidence" value="ECO:0007669"/>
    <property type="project" value="TreeGrafter"/>
</dbReference>
<keyword evidence="1" id="KW-0333">Golgi apparatus</keyword>
<organism evidence="2 3">
    <name type="scientific">Lactuca saligna</name>
    <name type="common">Willowleaf lettuce</name>
    <dbReference type="NCBI Taxonomy" id="75948"/>
    <lineage>
        <taxon>Eukaryota</taxon>
        <taxon>Viridiplantae</taxon>
        <taxon>Streptophyta</taxon>
        <taxon>Embryophyta</taxon>
        <taxon>Tracheophyta</taxon>
        <taxon>Spermatophyta</taxon>
        <taxon>Magnoliopsida</taxon>
        <taxon>eudicotyledons</taxon>
        <taxon>Gunneridae</taxon>
        <taxon>Pentapetalae</taxon>
        <taxon>asterids</taxon>
        <taxon>campanulids</taxon>
        <taxon>Asterales</taxon>
        <taxon>Asteraceae</taxon>
        <taxon>Cichorioideae</taxon>
        <taxon>Cichorieae</taxon>
        <taxon>Lactucinae</taxon>
        <taxon>Lactuca</taxon>
    </lineage>
</organism>
<keyword evidence="3" id="KW-1185">Reference proteome</keyword>
<feature type="transmembrane region" description="Helical" evidence="1">
    <location>
        <begin position="230"/>
        <end position="248"/>
    </location>
</feature>
<dbReference type="InterPro" id="IPR007217">
    <property type="entry name" value="Per1-like"/>
</dbReference>
<dbReference type="GO" id="GO:0006506">
    <property type="term" value="P:GPI anchor biosynthetic process"/>
    <property type="evidence" value="ECO:0007669"/>
    <property type="project" value="UniProtKB-KW"/>
</dbReference>
<feature type="chain" id="PRO_5041482523" description="Post-GPI attachment to proteins factor 3" evidence="1">
    <location>
        <begin position="30"/>
        <end position="349"/>
    </location>
</feature>
<feature type="transmembrane region" description="Helical" evidence="1">
    <location>
        <begin position="200"/>
        <end position="218"/>
    </location>
</feature>
<sequence length="349" mass="39778">MCASSPMAIRRRLPVLLVAFLCFVAGISASDGDADPIYIDCVEQCEKTGCVGDVCFQHCNLTSNGKSVSDPWYLQEPLYIKWKKWDCLSGCRYQCMLVREEERETAGNTPVKYHGKWPLRRAFGIEEPVSVALSALNLAVQFHGWVSFFILVNYKLPLRPNRQTFYEYTGLWHIYGTLSMNFLFWSAVYHSRDVEMTEKLDYSSAAAVIGFSLIVSILRAFSIKSEATRVMVAAPLIAFVTTHILYLNCYQFDYDLNMKVCAMMGVAQVVIWGVWGGISNHPSKWKIWVVTIGEGLIILFQIYDFPPYKGFLDAHAISHAIAIPVSYIWWSFIHDDSEYRTTTLMKKAK</sequence>
<dbReference type="AlphaFoldDB" id="A0AA36EM63"/>
<keyword evidence="1" id="KW-0812">Transmembrane</keyword>
<feature type="signal peptide" evidence="1">
    <location>
        <begin position="1"/>
        <end position="29"/>
    </location>
</feature>
<keyword evidence="1" id="KW-0732">Signal</keyword>
<protein>
    <recommendedName>
        <fullName evidence="1">Post-GPI attachment to proteins factor 3</fullName>
    </recommendedName>
</protein>
<dbReference type="GO" id="GO:0000139">
    <property type="term" value="C:Golgi membrane"/>
    <property type="evidence" value="ECO:0007669"/>
    <property type="project" value="UniProtKB-SubCell"/>
</dbReference>
<keyword evidence="1" id="KW-1133">Transmembrane helix</keyword>
<feature type="transmembrane region" description="Helical" evidence="1">
    <location>
        <begin position="131"/>
        <end position="153"/>
    </location>
</feature>
<keyword evidence="1" id="KW-0472">Membrane</keyword>
<dbReference type="EMBL" id="OX465085">
    <property type="protein sequence ID" value="CAI9302366.1"/>
    <property type="molecule type" value="Genomic_DNA"/>
</dbReference>
<feature type="transmembrane region" description="Helical" evidence="1">
    <location>
        <begin position="260"/>
        <end position="278"/>
    </location>
</feature>
<feature type="transmembrane region" description="Helical" evidence="1">
    <location>
        <begin position="165"/>
        <end position="188"/>
    </location>
</feature>
<dbReference type="Pfam" id="PF04080">
    <property type="entry name" value="Per1"/>
    <property type="match status" value="1"/>
</dbReference>
<feature type="transmembrane region" description="Helical" evidence="1">
    <location>
        <begin position="285"/>
        <end position="303"/>
    </location>
</feature>
<name>A0AA36EM63_LACSI</name>
<proteinExistence type="inferred from homology"/>
<feature type="transmembrane region" description="Helical" evidence="1">
    <location>
        <begin position="315"/>
        <end position="333"/>
    </location>
</feature>
<comment type="function">
    <text evidence="1">Involved in the lipid remodeling steps of GPI-anchor maturation.</text>
</comment>
<dbReference type="GO" id="GO:0005789">
    <property type="term" value="C:endoplasmic reticulum membrane"/>
    <property type="evidence" value="ECO:0007669"/>
    <property type="project" value="TreeGrafter"/>
</dbReference>
<evidence type="ECO:0000256" key="1">
    <source>
        <dbReference type="RuleBase" id="RU365066"/>
    </source>
</evidence>
<dbReference type="PANTHER" id="PTHR13148:SF20">
    <property type="entry name" value="POST-GPI ATTACHMENT TO PROTEINS FACTOR 3"/>
    <property type="match status" value="1"/>
</dbReference>
<evidence type="ECO:0000313" key="2">
    <source>
        <dbReference type="EMBL" id="CAI9302366.1"/>
    </source>
</evidence>
<comment type="subcellular location">
    <subcellularLocation>
        <location evidence="1">Golgi apparatus membrane</location>
        <topology evidence="1">Multi-pass membrane protein</topology>
    </subcellularLocation>
</comment>
<keyword evidence="1" id="KW-0337">GPI-anchor biosynthesis</keyword>